<dbReference type="PANTHER" id="PTHR47961:SF4">
    <property type="entry name" value="ACTIVATING SIGNAL COINTEGRATOR 1 COMPLEX SUBUNIT 3"/>
    <property type="match status" value="1"/>
</dbReference>
<dbReference type="STRING" id="61395.A0A1Y1W3I3"/>
<keyword evidence="10" id="KW-1185">Reference proteome</keyword>
<sequence>MGEELTKEQQKLYQYAGNSNLVLQSDRSGLARRGERGKEVESLYGKIDARDMGANVRHEAPPKAPTQGKTRREQRALRTNYGYTNILAATEDIEGVAYRPRSRETRRVWEMILAQARKYLGDQAPEVLMSATDEALAVLKNDNVREREKKKQTEFSVFIQLARQITDYEDEPMEVDAGRPDAQSGMAVAGQFVVDGESSGSDSEDDEDRKAPEDHGSDVGSVQGDDEAGGYRTVIHGFGKDAADDGSDTEMVDAPDRLPPRSIDAFWLQREIGKHFPDHMAALRLLANRRLAAGELENELAELFDYDHFETVQVLVQNRELIAEDDSQQKTGIEEEMRENGLGWIAQQQPPQQPPQQRQSASSQDVVMEEAKANEPRDFEPRQTIDLAELAFTQGGHLMTNEKWVPPKGAEKEIRVPAPERPPPAGDDEPIWSRTAFPGAKELNRVQSRADDNMLICAPTGAGKTNCAALTMMRTIGQFRDSATGEINVDQFKMALVAEVAGSFSKRLAPLGISLTKQQIAATQLIVTTPEKWDVITRKGGEGSYTQLVRLVIIDEIHLLHDDRGPVLEALEQTQQRVRLVGLSATLPNYEDVATFLRVPRDRALFHFDARFRPCPLQQEFHIKRLERMDQVCYDKVKKHAQGSQVLVFTESQTGLAILEDAAESTRDQALKELLPFGFGCHHAGMSKADRGQMEDLFANGRLKVLVSTATLAWGVNLPAHAVIIKGTQLSPQDVLQMLGRAGRPQYDTFGEGLRYYLSLLNQQLPIESQLMSRLADALNAEVALGTIRSRNDAVDWLGYTYLPSVYGVPGGEIDEDPALVGRPAVELARSAMVQLAHRDIDILRFRLIPVRAEERRVPAKINVLLQAHIASLGLTGFALVSDMVYVTQSAGRIFRALFELCLPHRVLGWCKQFGRACPTDLVRSVERKPFPWARYLGELVGSPKAGRLLHGLVHLVPRLEVSAHLRLTPDFRWQDAFWIWRMLHSELFVLKKLYVGQEHPLPPQYFVCTRLAVSFNCMTLSSSAFTRLPSRQCSAPRRAPARRWLGSWRCCGFSSTRRCGRELTRWRGHEHMSGSSGLHRCRAERLWRFCQATWPGDLKRIENAHIIWRARQHHAVREIGLVIADELHCGSDYGAGADLVGDQLAATYEVVVSRIERPIRIIALSVPLANARDVAAWIGAPPSAVFNFSPAVRPTSTIPHFASRMAALAAPTYRAVCGDPSREPAIVFVPSRRQCRVVAGELLTLAAADGASIIESAIGRFLAYGVGYYHEALTDADRQTVTGFRETCWALDSVHAQTVHRYVDYSIPDVLQMMGRASRPGIDTKGLCRELYKKFLYEPLPLDEIQEAVDYLTWTLMYRRLGTTHPASIRLPCVTLDDDEVGVSATNLGIISAFYQIRYLTVEMFALSLAAKTKLRGVLDIVSAADEFEALPIRHREAHVLNKIARRCPLALPSTSNDSDDGRWNSPRVRTHLLLQAHFSRLALPADLAADQAWVLARVMPLLQALVDAPALASMELSQMCVQAMQVPHLGGSERLQMCESMQVDSVFAVMDMEDEDRANQVAEVAAYVNRYPNIEVEFEVAGEVHANGIVSLVLSLDREWDEEEEGDIPGPVIAPFFPYARAEGWWVVIADGQTLVNVRKISVGKELQRTIKFAAPEVAGQRNLKMFLMCDGYLGCDQELDVELDVLPPEEESDSE</sequence>
<dbReference type="EMBL" id="MCFD01000011">
    <property type="protein sequence ID" value="ORX68028.1"/>
    <property type="molecule type" value="Genomic_DNA"/>
</dbReference>
<dbReference type="InterPro" id="IPR027417">
    <property type="entry name" value="P-loop_NTPase"/>
</dbReference>
<proteinExistence type="predicted"/>
<dbReference type="GO" id="GO:0005634">
    <property type="term" value="C:nucleus"/>
    <property type="evidence" value="ECO:0007669"/>
    <property type="project" value="TreeGrafter"/>
</dbReference>
<gene>
    <name evidence="9" type="ORF">DL89DRAFT_269171</name>
</gene>
<dbReference type="Gene3D" id="1.10.10.10">
    <property type="entry name" value="Winged helix-like DNA-binding domain superfamily/Winged helix DNA-binding domain"/>
    <property type="match status" value="1"/>
</dbReference>
<protein>
    <submittedName>
        <fullName evidence="9">Sec63-domain-containing protein</fullName>
    </submittedName>
</protein>
<dbReference type="FunFam" id="1.10.10.10:FF:000024">
    <property type="entry name" value="U5 small nuclear ribonucleoprotein helicase"/>
    <property type="match status" value="1"/>
</dbReference>
<dbReference type="Pfam" id="PF23445">
    <property type="entry name" value="WHD_SNRNP200"/>
    <property type="match status" value="1"/>
</dbReference>
<dbReference type="SMART" id="SM00973">
    <property type="entry name" value="Sec63"/>
    <property type="match status" value="2"/>
</dbReference>
<feature type="domain" description="Helicase C-terminal" evidence="8">
    <location>
        <begin position="628"/>
        <end position="796"/>
    </location>
</feature>
<dbReference type="GO" id="GO:0016787">
    <property type="term" value="F:hydrolase activity"/>
    <property type="evidence" value="ECO:0007669"/>
    <property type="project" value="UniProtKB-KW"/>
</dbReference>
<dbReference type="Pfam" id="PF02889">
    <property type="entry name" value="Sec63"/>
    <property type="match status" value="2"/>
</dbReference>
<dbReference type="Gene3D" id="2.60.40.150">
    <property type="entry name" value="C2 domain"/>
    <property type="match status" value="1"/>
</dbReference>
<dbReference type="Proteomes" id="UP000193922">
    <property type="component" value="Unassembled WGS sequence"/>
</dbReference>
<dbReference type="Gene3D" id="1.10.3380.10">
    <property type="entry name" value="Sec63 N-terminal domain-like domain"/>
    <property type="match status" value="2"/>
</dbReference>
<accession>A0A1Y1W3I3</accession>
<dbReference type="Pfam" id="PF18149">
    <property type="entry name" value="Helicase_PWI"/>
    <property type="match status" value="1"/>
</dbReference>
<dbReference type="GO" id="GO:0003676">
    <property type="term" value="F:nucleic acid binding"/>
    <property type="evidence" value="ECO:0007669"/>
    <property type="project" value="InterPro"/>
</dbReference>
<dbReference type="RefSeq" id="XP_040741874.1">
    <property type="nucleotide sequence ID" value="XM_040888192.1"/>
</dbReference>
<dbReference type="SUPFAM" id="SSF81296">
    <property type="entry name" value="E set domains"/>
    <property type="match status" value="1"/>
</dbReference>
<dbReference type="Pfam" id="PF00271">
    <property type="entry name" value="Helicase_C"/>
    <property type="match status" value="1"/>
</dbReference>
<dbReference type="InterPro" id="IPR011545">
    <property type="entry name" value="DEAD/DEAH_box_helicase_dom"/>
</dbReference>
<dbReference type="InterPro" id="IPR014001">
    <property type="entry name" value="Helicase_ATP-bd"/>
</dbReference>
<comment type="caution">
    <text evidence="9">The sequence shown here is derived from an EMBL/GenBank/DDBJ whole genome shotgun (WGS) entry which is preliminary data.</text>
</comment>
<evidence type="ECO:0000259" key="7">
    <source>
        <dbReference type="PROSITE" id="PS51192"/>
    </source>
</evidence>
<dbReference type="FunFam" id="3.40.50.300:FF:003287">
    <property type="entry name" value="U5 small nuclear ribonucleoprotein 200 kDa helicase"/>
    <property type="match status" value="1"/>
</dbReference>
<dbReference type="SUPFAM" id="SSF158702">
    <property type="entry name" value="Sec63 N-terminal domain-like"/>
    <property type="match status" value="2"/>
</dbReference>
<dbReference type="SMART" id="SM00490">
    <property type="entry name" value="HELICc"/>
    <property type="match status" value="1"/>
</dbReference>
<dbReference type="CDD" id="cd18795">
    <property type="entry name" value="SF2_C_Ski2"/>
    <property type="match status" value="1"/>
</dbReference>
<name>A0A1Y1W3I3_9FUNG</name>
<feature type="compositionally biased region" description="Basic and acidic residues" evidence="6">
    <location>
        <begin position="51"/>
        <end position="61"/>
    </location>
</feature>
<dbReference type="Pfam" id="PF21188">
    <property type="entry name" value="BRR2_plug"/>
    <property type="match status" value="1"/>
</dbReference>
<dbReference type="Gene3D" id="1.10.150.20">
    <property type="entry name" value="5' to 3' exonuclease, C-terminal subdomain"/>
    <property type="match status" value="2"/>
</dbReference>
<dbReference type="InterPro" id="IPR041094">
    <property type="entry name" value="Brr2_helicase_PWI"/>
</dbReference>
<feature type="domain" description="Helicase ATP-binding" evidence="7">
    <location>
        <begin position="445"/>
        <end position="605"/>
    </location>
</feature>
<dbReference type="GeneID" id="63804840"/>
<dbReference type="InterPro" id="IPR035892">
    <property type="entry name" value="C2_domain_sf"/>
</dbReference>
<evidence type="ECO:0000256" key="6">
    <source>
        <dbReference type="SAM" id="MobiDB-lite"/>
    </source>
</evidence>
<keyword evidence="5" id="KW-0067">ATP-binding</keyword>
<dbReference type="InterPro" id="IPR057842">
    <property type="entry name" value="WH_MER3"/>
</dbReference>
<dbReference type="InterPro" id="IPR001650">
    <property type="entry name" value="Helicase_C-like"/>
</dbReference>
<keyword evidence="1" id="KW-0677">Repeat</keyword>
<dbReference type="InterPro" id="IPR050474">
    <property type="entry name" value="Hel308_SKI2-like"/>
</dbReference>
<dbReference type="SUPFAM" id="SSF52540">
    <property type="entry name" value="P-loop containing nucleoside triphosphate hydrolases"/>
    <property type="match status" value="2"/>
</dbReference>
<evidence type="ECO:0000256" key="4">
    <source>
        <dbReference type="ARBA" id="ARBA00022806"/>
    </source>
</evidence>
<evidence type="ECO:0000259" key="8">
    <source>
        <dbReference type="PROSITE" id="PS51194"/>
    </source>
</evidence>
<dbReference type="InterPro" id="IPR048863">
    <property type="entry name" value="BRR2_plug"/>
</dbReference>
<dbReference type="SMART" id="SM00487">
    <property type="entry name" value="DEXDc"/>
    <property type="match status" value="1"/>
</dbReference>
<evidence type="ECO:0000313" key="10">
    <source>
        <dbReference type="Proteomes" id="UP000193922"/>
    </source>
</evidence>
<dbReference type="InterPro" id="IPR004179">
    <property type="entry name" value="Sec63-dom"/>
</dbReference>
<evidence type="ECO:0000256" key="2">
    <source>
        <dbReference type="ARBA" id="ARBA00022741"/>
    </source>
</evidence>
<evidence type="ECO:0000256" key="5">
    <source>
        <dbReference type="ARBA" id="ARBA00022840"/>
    </source>
</evidence>
<dbReference type="PANTHER" id="PTHR47961">
    <property type="entry name" value="DNA POLYMERASE THETA, PUTATIVE (AFU_ORTHOLOGUE AFUA_1G05260)-RELATED"/>
    <property type="match status" value="1"/>
</dbReference>
<feature type="compositionally biased region" description="Acidic residues" evidence="6">
    <location>
        <begin position="244"/>
        <end position="253"/>
    </location>
</feature>
<feature type="region of interest" description="Disordered" evidence="6">
    <location>
        <begin position="51"/>
        <end position="73"/>
    </location>
</feature>
<evidence type="ECO:0000313" key="9">
    <source>
        <dbReference type="EMBL" id="ORX68028.1"/>
    </source>
</evidence>
<dbReference type="Gene3D" id="3.40.50.300">
    <property type="entry name" value="P-loop containing nucleotide triphosphate hydrolases"/>
    <property type="match status" value="5"/>
</dbReference>
<keyword evidence="2" id="KW-0547">Nucleotide-binding</keyword>
<keyword evidence="3" id="KW-0378">Hydrolase</keyword>
<dbReference type="GO" id="GO:0005524">
    <property type="term" value="F:ATP binding"/>
    <property type="evidence" value="ECO:0007669"/>
    <property type="project" value="UniProtKB-KW"/>
</dbReference>
<evidence type="ECO:0000256" key="1">
    <source>
        <dbReference type="ARBA" id="ARBA00022737"/>
    </source>
</evidence>
<organism evidence="9 10">
    <name type="scientific">Linderina pennispora</name>
    <dbReference type="NCBI Taxonomy" id="61395"/>
    <lineage>
        <taxon>Eukaryota</taxon>
        <taxon>Fungi</taxon>
        <taxon>Fungi incertae sedis</taxon>
        <taxon>Zoopagomycota</taxon>
        <taxon>Kickxellomycotina</taxon>
        <taxon>Kickxellomycetes</taxon>
        <taxon>Kickxellales</taxon>
        <taxon>Kickxellaceae</taxon>
        <taxon>Linderina</taxon>
    </lineage>
</organism>
<dbReference type="GO" id="GO:0004386">
    <property type="term" value="F:helicase activity"/>
    <property type="evidence" value="ECO:0007669"/>
    <property type="project" value="UniProtKB-KW"/>
</dbReference>
<feature type="region of interest" description="Disordered" evidence="6">
    <location>
        <begin position="346"/>
        <end position="377"/>
    </location>
</feature>
<dbReference type="PROSITE" id="PS51192">
    <property type="entry name" value="HELICASE_ATP_BIND_1"/>
    <property type="match status" value="1"/>
</dbReference>
<dbReference type="Pfam" id="PF00270">
    <property type="entry name" value="DEAD"/>
    <property type="match status" value="1"/>
</dbReference>
<dbReference type="InterPro" id="IPR036388">
    <property type="entry name" value="WH-like_DNA-bd_sf"/>
</dbReference>
<feature type="compositionally biased region" description="Basic and acidic residues" evidence="6">
    <location>
        <begin position="208"/>
        <end position="217"/>
    </location>
</feature>
<dbReference type="GO" id="GO:0006397">
    <property type="term" value="P:mRNA processing"/>
    <property type="evidence" value="ECO:0007669"/>
    <property type="project" value="UniProtKB-ARBA"/>
</dbReference>
<feature type="region of interest" description="Disordered" evidence="6">
    <location>
        <begin position="195"/>
        <end position="257"/>
    </location>
</feature>
<dbReference type="PROSITE" id="PS51194">
    <property type="entry name" value="HELICASE_CTER"/>
    <property type="match status" value="1"/>
</dbReference>
<reference evidence="9 10" key="1">
    <citation type="submission" date="2016-07" db="EMBL/GenBank/DDBJ databases">
        <title>Pervasive Adenine N6-methylation of Active Genes in Fungi.</title>
        <authorList>
            <consortium name="DOE Joint Genome Institute"/>
            <person name="Mondo S.J."/>
            <person name="Dannebaum R.O."/>
            <person name="Kuo R.C."/>
            <person name="Labutti K."/>
            <person name="Haridas S."/>
            <person name="Kuo A."/>
            <person name="Salamov A."/>
            <person name="Ahrendt S.R."/>
            <person name="Lipzen A."/>
            <person name="Sullivan W."/>
            <person name="Andreopoulos W.B."/>
            <person name="Clum A."/>
            <person name="Lindquist E."/>
            <person name="Daum C."/>
            <person name="Ramamoorthy G.K."/>
            <person name="Gryganskyi A."/>
            <person name="Culley D."/>
            <person name="Magnuson J.K."/>
            <person name="James T.Y."/>
            <person name="O'Malley M.A."/>
            <person name="Stajich J.E."/>
            <person name="Spatafora J.W."/>
            <person name="Visel A."/>
            <person name="Grigoriev I.V."/>
        </authorList>
    </citation>
    <scope>NUCLEOTIDE SEQUENCE [LARGE SCALE GENOMIC DNA]</scope>
    <source>
        <strain evidence="9 10">ATCC 12442</strain>
    </source>
</reference>
<dbReference type="InterPro" id="IPR014756">
    <property type="entry name" value="Ig_E-set"/>
</dbReference>
<keyword evidence="4" id="KW-0347">Helicase</keyword>
<dbReference type="OrthoDB" id="5575at2759"/>
<feature type="compositionally biased region" description="Low complexity" evidence="6">
    <location>
        <begin position="346"/>
        <end position="364"/>
    </location>
</feature>
<evidence type="ECO:0000256" key="3">
    <source>
        <dbReference type="ARBA" id="ARBA00022801"/>
    </source>
</evidence>